<dbReference type="Gene3D" id="1.10.1740.10">
    <property type="match status" value="1"/>
</dbReference>
<dbReference type="GO" id="GO:0016987">
    <property type="term" value="F:sigma factor activity"/>
    <property type="evidence" value="ECO:0007669"/>
    <property type="project" value="UniProtKB-KW"/>
</dbReference>
<protein>
    <submittedName>
        <fullName evidence="8">RNA polymerase sigma-70 factor (ECF subfamily)</fullName>
    </submittedName>
</protein>
<dbReference type="Proteomes" id="UP000294887">
    <property type="component" value="Unassembled WGS sequence"/>
</dbReference>
<dbReference type="EMBL" id="SMFQ01000002">
    <property type="protein sequence ID" value="TCJ89331.1"/>
    <property type="molecule type" value="Genomic_DNA"/>
</dbReference>
<accession>A0A4R1FEL8</accession>
<evidence type="ECO:0000313" key="8">
    <source>
        <dbReference type="EMBL" id="TCJ89331.1"/>
    </source>
</evidence>
<feature type="compositionally biased region" description="Acidic residues" evidence="5">
    <location>
        <begin position="110"/>
        <end position="119"/>
    </location>
</feature>
<comment type="similarity">
    <text evidence="1">Belongs to the sigma-70 factor family. ECF subfamily.</text>
</comment>
<evidence type="ECO:0000313" key="9">
    <source>
        <dbReference type="Proteomes" id="UP000294887"/>
    </source>
</evidence>
<keyword evidence="3" id="KW-0731">Sigma factor</keyword>
<name>A0A4R1FEL8_9GAMM</name>
<organism evidence="8 9">
    <name type="scientific">Cocleimonas flava</name>
    <dbReference type="NCBI Taxonomy" id="634765"/>
    <lineage>
        <taxon>Bacteria</taxon>
        <taxon>Pseudomonadati</taxon>
        <taxon>Pseudomonadota</taxon>
        <taxon>Gammaproteobacteria</taxon>
        <taxon>Thiotrichales</taxon>
        <taxon>Thiotrichaceae</taxon>
        <taxon>Cocleimonas</taxon>
    </lineage>
</organism>
<keyword evidence="2" id="KW-0805">Transcription regulation</keyword>
<dbReference type="Gene3D" id="1.10.10.10">
    <property type="entry name" value="Winged helix-like DNA-binding domain superfamily/Winged helix DNA-binding domain"/>
    <property type="match status" value="1"/>
</dbReference>
<feature type="domain" description="RNA polymerase sigma factor 70 region 4 type 2" evidence="7">
    <location>
        <begin position="132"/>
        <end position="183"/>
    </location>
</feature>
<dbReference type="GO" id="GO:0006352">
    <property type="term" value="P:DNA-templated transcription initiation"/>
    <property type="evidence" value="ECO:0007669"/>
    <property type="project" value="InterPro"/>
</dbReference>
<evidence type="ECO:0000256" key="4">
    <source>
        <dbReference type="ARBA" id="ARBA00023163"/>
    </source>
</evidence>
<gene>
    <name evidence="8" type="ORF">EV695_1194</name>
</gene>
<dbReference type="InterPro" id="IPR013324">
    <property type="entry name" value="RNA_pol_sigma_r3/r4-like"/>
</dbReference>
<dbReference type="NCBIfam" id="TIGR02937">
    <property type="entry name" value="sigma70-ECF"/>
    <property type="match status" value="1"/>
</dbReference>
<evidence type="ECO:0000259" key="7">
    <source>
        <dbReference type="Pfam" id="PF08281"/>
    </source>
</evidence>
<keyword evidence="9" id="KW-1185">Reference proteome</keyword>
<dbReference type="SUPFAM" id="SSF88946">
    <property type="entry name" value="Sigma2 domain of RNA polymerase sigma factors"/>
    <property type="match status" value="1"/>
</dbReference>
<feature type="region of interest" description="Disordered" evidence="5">
    <location>
        <begin position="108"/>
        <end position="127"/>
    </location>
</feature>
<evidence type="ECO:0000256" key="5">
    <source>
        <dbReference type="SAM" id="MobiDB-lite"/>
    </source>
</evidence>
<evidence type="ECO:0000259" key="6">
    <source>
        <dbReference type="Pfam" id="PF04542"/>
    </source>
</evidence>
<sequence>MKTELNLLGEDELIALCKEQLPYIPSGFEELVKRYQKKVFYLCKRYLSAESDAEDATQEVFMKVFHALQSFDNRSTFTTWIFSIAINHCKTLLAKKQLHNQRYEYGNEHAEDEYQDENEDNSKDAETLDEKKCIQEVIHKMKAEERDMILLRFTSELPIDDIAEIIGKKLSATKMGFYRALEKFKGLYEKFCL</sequence>
<dbReference type="InterPro" id="IPR014284">
    <property type="entry name" value="RNA_pol_sigma-70_dom"/>
</dbReference>
<dbReference type="RefSeq" id="WP_131904964.1">
    <property type="nucleotide sequence ID" value="NZ_BAAAFU010000008.1"/>
</dbReference>
<dbReference type="GO" id="GO:0003677">
    <property type="term" value="F:DNA binding"/>
    <property type="evidence" value="ECO:0007669"/>
    <property type="project" value="InterPro"/>
</dbReference>
<dbReference type="Pfam" id="PF08281">
    <property type="entry name" value="Sigma70_r4_2"/>
    <property type="match status" value="1"/>
</dbReference>
<evidence type="ECO:0000256" key="3">
    <source>
        <dbReference type="ARBA" id="ARBA00023082"/>
    </source>
</evidence>
<proteinExistence type="inferred from homology"/>
<feature type="domain" description="RNA polymerase sigma-70 region 2" evidence="6">
    <location>
        <begin position="31"/>
        <end position="97"/>
    </location>
</feature>
<dbReference type="AlphaFoldDB" id="A0A4R1FEL8"/>
<dbReference type="PANTHER" id="PTHR43133:SF53">
    <property type="entry name" value="ECF RNA POLYMERASE SIGMA-E FACTOR"/>
    <property type="match status" value="1"/>
</dbReference>
<evidence type="ECO:0000256" key="2">
    <source>
        <dbReference type="ARBA" id="ARBA00023015"/>
    </source>
</evidence>
<dbReference type="OrthoDB" id="9780326at2"/>
<dbReference type="SUPFAM" id="SSF88659">
    <property type="entry name" value="Sigma3 and sigma4 domains of RNA polymerase sigma factors"/>
    <property type="match status" value="1"/>
</dbReference>
<dbReference type="Pfam" id="PF04542">
    <property type="entry name" value="Sigma70_r2"/>
    <property type="match status" value="1"/>
</dbReference>
<evidence type="ECO:0000256" key="1">
    <source>
        <dbReference type="ARBA" id="ARBA00010641"/>
    </source>
</evidence>
<reference evidence="8 9" key="1">
    <citation type="submission" date="2019-03" db="EMBL/GenBank/DDBJ databases">
        <title>Genomic Encyclopedia of Type Strains, Phase IV (KMG-IV): sequencing the most valuable type-strain genomes for metagenomic binning, comparative biology and taxonomic classification.</title>
        <authorList>
            <person name="Goeker M."/>
        </authorList>
    </citation>
    <scope>NUCLEOTIDE SEQUENCE [LARGE SCALE GENOMIC DNA]</scope>
    <source>
        <strain evidence="8 9">DSM 24830</strain>
    </source>
</reference>
<dbReference type="InterPro" id="IPR013249">
    <property type="entry name" value="RNA_pol_sigma70_r4_t2"/>
</dbReference>
<dbReference type="InterPro" id="IPR039425">
    <property type="entry name" value="RNA_pol_sigma-70-like"/>
</dbReference>
<dbReference type="InterPro" id="IPR036388">
    <property type="entry name" value="WH-like_DNA-bd_sf"/>
</dbReference>
<dbReference type="PANTHER" id="PTHR43133">
    <property type="entry name" value="RNA POLYMERASE ECF-TYPE SIGMA FACTO"/>
    <property type="match status" value="1"/>
</dbReference>
<keyword evidence="4" id="KW-0804">Transcription</keyword>
<dbReference type="InterPro" id="IPR013325">
    <property type="entry name" value="RNA_pol_sigma_r2"/>
</dbReference>
<dbReference type="InterPro" id="IPR007627">
    <property type="entry name" value="RNA_pol_sigma70_r2"/>
</dbReference>
<comment type="caution">
    <text evidence="8">The sequence shown here is derived from an EMBL/GenBank/DDBJ whole genome shotgun (WGS) entry which is preliminary data.</text>
</comment>